<dbReference type="Gene3D" id="3.40.50.300">
    <property type="entry name" value="P-loop containing nucleotide triphosphate hydrolases"/>
    <property type="match status" value="1"/>
</dbReference>
<evidence type="ECO:0000313" key="8">
    <source>
        <dbReference type="Proteomes" id="UP000887013"/>
    </source>
</evidence>
<feature type="binding site" evidence="5">
    <location>
        <position position="50"/>
    </location>
    <ligand>
        <name>Mg(2+)</name>
        <dbReference type="ChEBI" id="CHEBI:18420"/>
    </ligand>
</feature>
<dbReference type="Pfam" id="PF00025">
    <property type="entry name" value="Arf"/>
    <property type="match status" value="1"/>
</dbReference>
<keyword evidence="5" id="KW-0460">Magnesium</keyword>
<dbReference type="FunFam" id="3.40.50.300:FF:000412">
    <property type="entry name" value="ADP-ribosylation factor 1"/>
    <property type="match status" value="1"/>
</dbReference>
<evidence type="ECO:0000256" key="4">
    <source>
        <dbReference type="PIRSR" id="PIRSR606689-1"/>
    </source>
</evidence>
<dbReference type="GO" id="GO:0003924">
    <property type="term" value="F:GTPase activity"/>
    <property type="evidence" value="ECO:0007669"/>
    <property type="project" value="InterPro"/>
</dbReference>
<dbReference type="InterPro" id="IPR027417">
    <property type="entry name" value="P-loop_NTPase"/>
</dbReference>
<gene>
    <name evidence="7" type="primary">Arl1</name>
    <name evidence="7" type="ORF">NPIL_160861</name>
</gene>
<dbReference type="SMART" id="SM00177">
    <property type="entry name" value="ARF"/>
    <property type="match status" value="1"/>
</dbReference>
<protein>
    <submittedName>
        <fullName evidence="7">ADP-ribosylation factor-like protein 1</fullName>
    </submittedName>
</protein>
<evidence type="ECO:0000256" key="1">
    <source>
        <dbReference type="ARBA" id="ARBA00010290"/>
    </source>
</evidence>
<dbReference type="SUPFAM" id="SSF52540">
    <property type="entry name" value="P-loop containing nucleoside triphosphate hydrolases"/>
    <property type="match status" value="1"/>
</dbReference>
<dbReference type="InterPro" id="IPR024156">
    <property type="entry name" value="Small_GTPase_ARF"/>
</dbReference>
<keyword evidence="2 4" id="KW-0547">Nucleotide-binding</keyword>
<evidence type="ECO:0000256" key="3">
    <source>
        <dbReference type="ARBA" id="ARBA00023134"/>
    </source>
</evidence>
<keyword evidence="8" id="KW-1185">Reference proteome</keyword>
<comment type="similarity">
    <text evidence="1 6">Belongs to the small GTPase superfamily. Arf family.</text>
</comment>
<dbReference type="OrthoDB" id="2011769at2759"/>
<dbReference type="AlphaFoldDB" id="A0A8X6NC50"/>
<dbReference type="InterPro" id="IPR006689">
    <property type="entry name" value="Small_GTPase_ARF/SAR"/>
</dbReference>
<dbReference type="PRINTS" id="PR00328">
    <property type="entry name" value="SAR1GTPBP"/>
</dbReference>
<dbReference type="SMART" id="SM00178">
    <property type="entry name" value="SAR"/>
    <property type="match status" value="1"/>
</dbReference>
<organism evidence="7 8">
    <name type="scientific">Nephila pilipes</name>
    <name type="common">Giant wood spider</name>
    <name type="synonym">Nephila maculata</name>
    <dbReference type="NCBI Taxonomy" id="299642"/>
    <lineage>
        <taxon>Eukaryota</taxon>
        <taxon>Metazoa</taxon>
        <taxon>Ecdysozoa</taxon>
        <taxon>Arthropoda</taxon>
        <taxon>Chelicerata</taxon>
        <taxon>Arachnida</taxon>
        <taxon>Araneae</taxon>
        <taxon>Araneomorphae</taxon>
        <taxon>Entelegynae</taxon>
        <taxon>Araneoidea</taxon>
        <taxon>Nephilidae</taxon>
        <taxon>Nephila</taxon>
    </lineage>
</organism>
<dbReference type="Proteomes" id="UP000887013">
    <property type="component" value="Unassembled WGS sequence"/>
</dbReference>
<evidence type="ECO:0000256" key="6">
    <source>
        <dbReference type="RuleBase" id="RU003925"/>
    </source>
</evidence>
<feature type="binding site" evidence="5">
    <location>
        <position position="33"/>
    </location>
    <ligand>
        <name>Mg(2+)</name>
        <dbReference type="ChEBI" id="CHEBI:18420"/>
    </ligand>
</feature>
<keyword evidence="3 4" id="KW-0342">GTP-binding</keyword>
<dbReference type="InterPro" id="IPR005225">
    <property type="entry name" value="Small_GTP-bd"/>
</dbReference>
<feature type="binding site" evidence="4">
    <location>
        <begin position="26"/>
        <end position="33"/>
    </location>
    <ligand>
        <name>GTP</name>
        <dbReference type="ChEBI" id="CHEBI:37565"/>
    </ligand>
</feature>
<evidence type="ECO:0000256" key="2">
    <source>
        <dbReference type="ARBA" id="ARBA00022741"/>
    </source>
</evidence>
<feature type="binding site" evidence="4">
    <location>
        <position position="72"/>
    </location>
    <ligand>
        <name>GTP</name>
        <dbReference type="ChEBI" id="CHEBI:37565"/>
    </ligand>
</feature>
<sequence length="188" mass="21267">MLISVGEVVSNSRNLRRIEMRILFLGLDGVGKTTLVNRLKLGEFVSTRPTLVLNLEEVTYKNLNFQAVDLGGKTLIRRYWRNYFEKIDAVIFVVDSTDEFRMELTKHELYSVLENEELKEAIFVVLANKQDLYGALTAADVCKVLGLEALKQKNINIFPTAVNAGEGLEEVMEWLSVKLSPHDGNSTE</sequence>
<dbReference type="GO" id="GO:0051649">
    <property type="term" value="P:establishment of localization in cell"/>
    <property type="evidence" value="ECO:0007669"/>
    <property type="project" value="UniProtKB-ARBA"/>
</dbReference>
<accession>A0A8X6NC50</accession>
<dbReference type="GO" id="GO:0016192">
    <property type="term" value="P:vesicle-mediated transport"/>
    <property type="evidence" value="ECO:0007669"/>
    <property type="project" value="UniProtKB-ARBA"/>
</dbReference>
<evidence type="ECO:0000256" key="5">
    <source>
        <dbReference type="PIRSR" id="PIRSR606689-2"/>
    </source>
</evidence>
<dbReference type="EMBL" id="BMAW01103076">
    <property type="protein sequence ID" value="GFT07186.1"/>
    <property type="molecule type" value="Genomic_DNA"/>
</dbReference>
<dbReference type="GO" id="GO:0005525">
    <property type="term" value="F:GTP binding"/>
    <property type="evidence" value="ECO:0007669"/>
    <property type="project" value="UniProtKB-KW"/>
</dbReference>
<reference evidence="7" key="1">
    <citation type="submission" date="2020-08" db="EMBL/GenBank/DDBJ databases">
        <title>Multicomponent nature underlies the extraordinary mechanical properties of spider dragline silk.</title>
        <authorList>
            <person name="Kono N."/>
            <person name="Nakamura H."/>
            <person name="Mori M."/>
            <person name="Yoshida Y."/>
            <person name="Ohtoshi R."/>
            <person name="Malay A.D."/>
            <person name="Moran D.A.P."/>
            <person name="Tomita M."/>
            <person name="Numata K."/>
            <person name="Arakawa K."/>
        </authorList>
    </citation>
    <scope>NUCLEOTIDE SEQUENCE</scope>
</reference>
<dbReference type="PROSITE" id="PS51417">
    <property type="entry name" value="ARF"/>
    <property type="match status" value="1"/>
</dbReference>
<comment type="caution">
    <text evidence="7">The sequence shown here is derived from an EMBL/GenBank/DDBJ whole genome shotgun (WGS) entry which is preliminary data.</text>
</comment>
<proteinExistence type="inferred from homology"/>
<dbReference type="NCBIfam" id="TIGR00231">
    <property type="entry name" value="small_GTP"/>
    <property type="match status" value="1"/>
</dbReference>
<dbReference type="GO" id="GO:0046872">
    <property type="term" value="F:metal ion binding"/>
    <property type="evidence" value="ECO:0007669"/>
    <property type="project" value="UniProtKB-KW"/>
</dbReference>
<dbReference type="PANTHER" id="PTHR11711">
    <property type="entry name" value="ADP RIBOSYLATION FACTOR-RELATED"/>
    <property type="match status" value="1"/>
</dbReference>
<dbReference type="GO" id="GO:0030010">
    <property type="term" value="P:establishment of cell polarity"/>
    <property type="evidence" value="ECO:0007669"/>
    <property type="project" value="UniProtKB-ARBA"/>
</dbReference>
<keyword evidence="5" id="KW-0479">Metal-binding</keyword>
<name>A0A8X6NC50_NEPPI</name>
<evidence type="ECO:0000313" key="7">
    <source>
        <dbReference type="EMBL" id="GFT07186.1"/>
    </source>
</evidence>
<feature type="binding site" evidence="4">
    <location>
        <begin position="128"/>
        <end position="131"/>
    </location>
    <ligand>
        <name>GTP</name>
        <dbReference type="ChEBI" id="CHEBI:37565"/>
    </ligand>
</feature>